<dbReference type="GO" id="GO:0003677">
    <property type="term" value="F:DNA binding"/>
    <property type="evidence" value="ECO:0007669"/>
    <property type="project" value="UniProtKB-KW"/>
</dbReference>
<accession>A0A1H0W196</accession>
<sequence length="156" mass="17472">MARPKGTGKYKPEYDQIAYVACVEGGFTVSKIAKLFGVDRVTVYRWMDANEGFCNAIKSGRDKFDTMTAEDSLLKRIKGYRTKESTQELKIIVDPDTGETEEKLVTTKTVNKAVASDVTATIFFLKNRAPERWRDARHLEHTGKDGGPIKTDSSNT</sequence>
<dbReference type="SUPFAM" id="SSF46689">
    <property type="entry name" value="Homeodomain-like"/>
    <property type="match status" value="1"/>
</dbReference>
<evidence type="ECO:0000313" key="2">
    <source>
        <dbReference type="EMBL" id="SDP84338.1"/>
    </source>
</evidence>
<dbReference type="RefSeq" id="WP_092226315.1">
    <property type="nucleotide sequence ID" value="NZ_FNJI01000084.1"/>
</dbReference>
<protein>
    <submittedName>
        <fullName evidence="2">Homeodomain-like domain-containing protein</fullName>
    </submittedName>
</protein>
<dbReference type="Gene3D" id="1.10.10.60">
    <property type="entry name" value="Homeodomain-like"/>
    <property type="match status" value="1"/>
</dbReference>
<dbReference type="Pfam" id="PF13384">
    <property type="entry name" value="HTH_23"/>
    <property type="match status" value="1"/>
</dbReference>
<keyword evidence="3" id="KW-1185">Reference proteome</keyword>
<name>A0A1H0W196_9BACT</name>
<keyword evidence="2" id="KW-0238">DNA-binding</keyword>
<reference evidence="2 3" key="1">
    <citation type="submission" date="2016-10" db="EMBL/GenBank/DDBJ databases">
        <authorList>
            <person name="de Groot N.N."/>
        </authorList>
    </citation>
    <scope>NUCLEOTIDE SEQUENCE [LARGE SCALE GENOMIC DNA]</scope>
    <source>
        <strain evidence="2 3">DSM 12130</strain>
    </source>
</reference>
<gene>
    <name evidence="2" type="ORF">SAMN05660330_04359</name>
</gene>
<dbReference type="EMBL" id="FNJI01000084">
    <property type="protein sequence ID" value="SDP84338.1"/>
    <property type="molecule type" value="Genomic_DNA"/>
</dbReference>
<dbReference type="Proteomes" id="UP000199073">
    <property type="component" value="Unassembled WGS sequence"/>
</dbReference>
<dbReference type="OrthoDB" id="5465076at2"/>
<feature type="region of interest" description="Disordered" evidence="1">
    <location>
        <begin position="136"/>
        <end position="156"/>
    </location>
</feature>
<evidence type="ECO:0000256" key="1">
    <source>
        <dbReference type="SAM" id="MobiDB-lite"/>
    </source>
</evidence>
<feature type="non-terminal residue" evidence="2">
    <location>
        <position position="156"/>
    </location>
</feature>
<evidence type="ECO:0000313" key="3">
    <source>
        <dbReference type="Proteomes" id="UP000199073"/>
    </source>
</evidence>
<dbReference type="AlphaFoldDB" id="A0A1H0W196"/>
<proteinExistence type="predicted"/>
<keyword evidence="2" id="KW-0371">Homeobox</keyword>
<organism evidence="2 3">
    <name type="scientific">Desulforhopalus singaporensis</name>
    <dbReference type="NCBI Taxonomy" id="91360"/>
    <lineage>
        <taxon>Bacteria</taxon>
        <taxon>Pseudomonadati</taxon>
        <taxon>Thermodesulfobacteriota</taxon>
        <taxon>Desulfobulbia</taxon>
        <taxon>Desulfobulbales</taxon>
        <taxon>Desulfocapsaceae</taxon>
        <taxon>Desulforhopalus</taxon>
    </lineage>
</organism>
<dbReference type="InterPro" id="IPR009057">
    <property type="entry name" value="Homeodomain-like_sf"/>
</dbReference>